<dbReference type="OrthoDB" id="7807987at2"/>
<comment type="similarity">
    <text evidence="2">Belongs to the acyl-CoA dehydrogenase family.</text>
</comment>
<dbReference type="Pfam" id="PF00441">
    <property type="entry name" value="Acyl-CoA_dh_1"/>
    <property type="match status" value="1"/>
</dbReference>
<dbReference type="InterPro" id="IPR006089">
    <property type="entry name" value="Acyl-CoA_DH_CS"/>
</dbReference>
<dbReference type="EMBL" id="LT546645">
    <property type="protein sequence ID" value="SAI68531.1"/>
    <property type="molecule type" value="Genomic_DNA"/>
</dbReference>
<dbReference type="GO" id="GO:0050660">
    <property type="term" value="F:flavin adenine dinucleotide binding"/>
    <property type="evidence" value="ECO:0007669"/>
    <property type="project" value="InterPro"/>
</dbReference>
<dbReference type="FunFam" id="1.20.140.10:FF:000011">
    <property type="entry name" value="Medium-chain specific acyl-CoA dehydrogenase, mitochondrial"/>
    <property type="match status" value="1"/>
</dbReference>
<dbReference type="InterPro" id="IPR009100">
    <property type="entry name" value="AcylCoA_DH/oxidase_NM_dom_sf"/>
</dbReference>
<evidence type="ECO:0000256" key="1">
    <source>
        <dbReference type="ARBA" id="ARBA00001974"/>
    </source>
</evidence>
<evidence type="ECO:0000259" key="6">
    <source>
        <dbReference type="Pfam" id="PF00441"/>
    </source>
</evidence>
<proteinExistence type="inferred from homology"/>
<dbReference type="PROSITE" id="PS00073">
    <property type="entry name" value="ACYL_COA_DH_2"/>
    <property type="match status" value="1"/>
</dbReference>
<organism evidence="9 10">
    <name type="scientific">Bordetella trematum</name>
    <dbReference type="NCBI Taxonomy" id="123899"/>
    <lineage>
        <taxon>Bacteria</taxon>
        <taxon>Pseudomonadati</taxon>
        <taxon>Pseudomonadota</taxon>
        <taxon>Betaproteobacteria</taxon>
        <taxon>Burkholderiales</taxon>
        <taxon>Alcaligenaceae</taxon>
        <taxon>Bordetella</taxon>
    </lineage>
</organism>
<keyword evidence="5 9" id="KW-0560">Oxidoreductase</keyword>
<dbReference type="GeneID" id="56591395"/>
<dbReference type="PIRSF" id="PIRSF016578">
    <property type="entry name" value="HsaA"/>
    <property type="match status" value="1"/>
</dbReference>
<dbReference type="InterPro" id="IPR037069">
    <property type="entry name" value="AcylCoA_DH/ox_N_sf"/>
</dbReference>
<dbReference type="EC" id="1.3.99.-" evidence="9"/>
<evidence type="ECO:0000256" key="5">
    <source>
        <dbReference type="ARBA" id="ARBA00023002"/>
    </source>
</evidence>
<dbReference type="RefSeq" id="WP_025514287.1">
    <property type="nucleotide sequence ID" value="NZ_CP016340.1"/>
</dbReference>
<dbReference type="InterPro" id="IPR009075">
    <property type="entry name" value="AcylCo_DH/oxidase_C"/>
</dbReference>
<evidence type="ECO:0000313" key="10">
    <source>
        <dbReference type="Proteomes" id="UP000076825"/>
    </source>
</evidence>
<dbReference type="InterPro" id="IPR006091">
    <property type="entry name" value="Acyl-CoA_Oxase/DH_mid-dom"/>
</dbReference>
<dbReference type="PATRIC" id="fig|123899.6.peg.1289"/>
<dbReference type="Gene3D" id="2.40.110.10">
    <property type="entry name" value="Butyryl-CoA Dehydrogenase, subunit A, domain 2"/>
    <property type="match status" value="1"/>
</dbReference>
<dbReference type="SUPFAM" id="SSF56645">
    <property type="entry name" value="Acyl-CoA dehydrogenase NM domain-like"/>
    <property type="match status" value="1"/>
</dbReference>
<dbReference type="PROSITE" id="PS00072">
    <property type="entry name" value="ACYL_COA_DH_1"/>
    <property type="match status" value="1"/>
</dbReference>
<dbReference type="Gene3D" id="1.10.540.10">
    <property type="entry name" value="Acyl-CoA dehydrogenase/oxidase, N-terminal domain"/>
    <property type="match status" value="1"/>
</dbReference>
<evidence type="ECO:0000256" key="4">
    <source>
        <dbReference type="ARBA" id="ARBA00022827"/>
    </source>
</evidence>
<feature type="domain" description="Acyl-CoA dehydrogenase/oxidase N-terminal" evidence="8">
    <location>
        <begin position="6"/>
        <end position="116"/>
    </location>
</feature>
<protein>
    <submittedName>
        <fullName evidence="9">Acyl-CoA dehydrogenase</fullName>
        <ecNumber evidence="9">1.3.8.1</ecNumber>
        <ecNumber evidence="9">1.3.99.-</ecNumber>
    </submittedName>
</protein>
<comment type="cofactor">
    <cofactor evidence="1">
        <name>FAD</name>
        <dbReference type="ChEBI" id="CHEBI:57692"/>
    </cofactor>
</comment>
<dbReference type="Gene3D" id="1.20.140.10">
    <property type="entry name" value="Butyryl-CoA Dehydrogenase, subunit A, domain 3"/>
    <property type="match status" value="1"/>
</dbReference>
<feature type="domain" description="Acyl-CoA oxidase/dehydrogenase middle" evidence="7">
    <location>
        <begin position="120"/>
        <end position="215"/>
    </location>
</feature>
<feature type="domain" description="Acyl-CoA dehydrogenase/oxidase C-terminal" evidence="6">
    <location>
        <begin position="227"/>
        <end position="375"/>
    </location>
</feature>
<accession>A0A157RHQ5</accession>
<dbReference type="eggNOG" id="COG1960">
    <property type="taxonomic scope" value="Bacteria"/>
</dbReference>
<keyword evidence="4" id="KW-0274">FAD</keyword>
<dbReference type="FunFam" id="2.40.110.10:FF:000001">
    <property type="entry name" value="Acyl-CoA dehydrogenase, mitochondrial"/>
    <property type="match status" value="1"/>
</dbReference>
<dbReference type="AlphaFoldDB" id="A0A157RHQ5"/>
<keyword evidence="3" id="KW-0285">Flavoprotein</keyword>
<dbReference type="Pfam" id="PF02770">
    <property type="entry name" value="Acyl-CoA_dh_M"/>
    <property type="match status" value="1"/>
</dbReference>
<evidence type="ECO:0000256" key="3">
    <source>
        <dbReference type="ARBA" id="ARBA00022630"/>
    </source>
</evidence>
<evidence type="ECO:0000313" key="9">
    <source>
        <dbReference type="EMBL" id="SAI68531.1"/>
    </source>
</evidence>
<keyword evidence="10" id="KW-1185">Reference proteome</keyword>
<dbReference type="STRING" id="123899.SAMEA3906487_01313"/>
<dbReference type="PANTHER" id="PTHR43884">
    <property type="entry name" value="ACYL-COA DEHYDROGENASE"/>
    <property type="match status" value="1"/>
</dbReference>
<reference evidence="9 10" key="1">
    <citation type="submission" date="2016-04" db="EMBL/GenBank/DDBJ databases">
        <authorList>
            <consortium name="Pathogen Informatics"/>
        </authorList>
    </citation>
    <scope>NUCLEOTIDE SEQUENCE [LARGE SCALE GENOMIC DNA]</scope>
    <source>
        <strain evidence="9 10">H044680328</strain>
    </source>
</reference>
<dbReference type="Proteomes" id="UP000076825">
    <property type="component" value="Chromosome 1"/>
</dbReference>
<dbReference type="PANTHER" id="PTHR43884:SF12">
    <property type="entry name" value="ISOVALERYL-COA DEHYDROGENASE, MITOCHONDRIAL-RELATED"/>
    <property type="match status" value="1"/>
</dbReference>
<dbReference type="InterPro" id="IPR013786">
    <property type="entry name" value="AcylCoA_DH/ox_N"/>
</dbReference>
<evidence type="ECO:0000259" key="7">
    <source>
        <dbReference type="Pfam" id="PF02770"/>
    </source>
</evidence>
<dbReference type="InterPro" id="IPR046373">
    <property type="entry name" value="Acyl-CoA_Oxase/DH_mid-dom_sf"/>
</dbReference>
<dbReference type="GO" id="GO:0016937">
    <property type="term" value="F:short-chain fatty acyl-CoA dehydrogenase activity"/>
    <property type="evidence" value="ECO:0007669"/>
    <property type="project" value="UniProtKB-EC"/>
</dbReference>
<gene>
    <name evidence="9" type="ORF">SAMEA3906487_01313</name>
</gene>
<dbReference type="SUPFAM" id="SSF47203">
    <property type="entry name" value="Acyl-CoA dehydrogenase C-terminal domain-like"/>
    <property type="match status" value="1"/>
</dbReference>
<sequence length="378" mass="40767">MQFQLSPEQQEISTLARRFAEREIVPRAAQADRDGAFAADVHERALQLGLLNVNLPESVGGSGLGCLELVLVTEALCRGCLGIGTALCVNALATEPILIAGNAEQQRHYLGLAAQGAIASFAMTEPAAGSDVAGIRTRAERVPGGYRLSGSKTWISNADRAAFFVVFAKTDPEAGHRGLSAFIVARDSQGLSVGEPLGKMGQRAAPTAEVFLDQVFVPDDHLLGAEGQGFEIAMKVFDHSRPMVAAFGVGLIEHCLDEALAYARERSSMGRRLIEHQAIAHKLAEMRMKLDAARLLTYRAAWLVDQKQPNTIEASVAKAFAADAAMWAATEAVQVFGGMGYSTEYPVEKLFRDAKVLQIYEGTSEIQRNIIARELQRA</sequence>
<dbReference type="Pfam" id="PF02771">
    <property type="entry name" value="Acyl-CoA_dh_N"/>
    <property type="match status" value="1"/>
</dbReference>
<dbReference type="KEGG" id="btrm:SAMEA390648701313"/>
<evidence type="ECO:0000259" key="8">
    <source>
        <dbReference type="Pfam" id="PF02771"/>
    </source>
</evidence>
<name>A0A157RHQ5_9BORD</name>
<evidence type="ECO:0000256" key="2">
    <source>
        <dbReference type="ARBA" id="ARBA00009347"/>
    </source>
</evidence>
<dbReference type="EC" id="1.3.8.1" evidence="9"/>
<dbReference type="InterPro" id="IPR036250">
    <property type="entry name" value="AcylCo_DH-like_C"/>
</dbReference>